<evidence type="ECO:0000256" key="4">
    <source>
        <dbReference type="ARBA" id="ARBA00022679"/>
    </source>
</evidence>
<evidence type="ECO:0000256" key="9">
    <source>
        <dbReference type="SAM" id="Phobius"/>
    </source>
</evidence>
<dbReference type="GO" id="GO:0009103">
    <property type="term" value="P:lipopolysaccharide biosynthetic process"/>
    <property type="evidence" value="ECO:0007669"/>
    <property type="project" value="UniProtKB-ARBA"/>
</dbReference>
<feature type="transmembrane region" description="Helical" evidence="9">
    <location>
        <begin position="409"/>
        <end position="427"/>
    </location>
</feature>
<dbReference type="RefSeq" id="WP_058625404.1">
    <property type="nucleotide sequence ID" value="NZ_LDRT01000201.1"/>
</dbReference>
<comment type="subcellular location">
    <subcellularLocation>
        <location evidence="1">Cell membrane</location>
        <topology evidence="1">Multi-pass membrane protein</topology>
    </subcellularLocation>
</comment>
<evidence type="ECO:0000256" key="7">
    <source>
        <dbReference type="ARBA" id="ARBA00023136"/>
    </source>
</evidence>
<feature type="transmembrane region" description="Helical" evidence="9">
    <location>
        <begin position="357"/>
        <end position="376"/>
    </location>
</feature>
<keyword evidence="2" id="KW-1003">Cell membrane</keyword>
<dbReference type="EMBL" id="LDRT01000201">
    <property type="protein sequence ID" value="KTR86177.1"/>
    <property type="molecule type" value="Genomic_DNA"/>
</dbReference>
<evidence type="ECO:0000256" key="6">
    <source>
        <dbReference type="ARBA" id="ARBA00022989"/>
    </source>
</evidence>
<feature type="domain" description="Glycosyltransferase RgtA/B/C/D-like" evidence="10">
    <location>
        <begin position="84"/>
        <end position="240"/>
    </location>
</feature>
<feature type="transmembrane region" description="Helical" evidence="9">
    <location>
        <begin position="181"/>
        <end position="214"/>
    </location>
</feature>
<feature type="transmembrane region" description="Helical" evidence="9">
    <location>
        <begin position="383"/>
        <end position="403"/>
    </location>
</feature>
<keyword evidence="6 9" id="KW-1133">Transmembrane helix</keyword>
<feature type="transmembrane region" description="Helical" evidence="9">
    <location>
        <begin position="226"/>
        <end position="247"/>
    </location>
</feature>
<dbReference type="OrthoDB" id="5241882at2"/>
<feature type="non-terminal residue" evidence="11">
    <location>
        <position position="502"/>
    </location>
</feature>
<dbReference type="Pfam" id="PF13231">
    <property type="entry name" value="PMT_2"/>
    <property type="match status" value="1"/>
</dbReference>
<evidence type="ECO:0000313" key="12">
    <source>
        <dbReference type="Proteomes" id="UP000075025"/>
    </source>
</evidence>
<evidence type="ECO:0000256" key="1">
    <source>
        <dbReference type="ARBA" id="ARBA00004651"/>
    </source>
</evidence>
<keyword evidence="4 11" id="KW-0808">Transferase</keyword>
<proteinExistence type="predicted"/>
<evidence type="ECO:0000256" key="5">
    <source>
        <dbReference type="ARBA" id="ARBA00022692"/>
    </source>
</evidence>
<evidence type="ECO:0000259" key="10">
    <source>
        <dbReference type="Pfam" id="PF13231"/>
    </source>
</evidence>
<dbReference type="AlphaFoldDB" id="A0A147ENR7"/>
<feature type="transmembrane region" description="Helical" evidence="9">
    <location>
        <begin position="133"/>
        <end position="151"/>
    </location>
</feature>
<feature type="transmembrane region" description="Helical" evidence="9">
    <location>
        <begin position="434"/>
        <end position="454"/>
    </location>
</feature>
<gene>
    <name evidence="11" type="ORF">NS220_18355</name>
</gene>
<feature type="transmembrane region" description="Helical" evidence="9">
    <location>
        <begin position="29"/>
        <end position="48"/>
    </location>
</feature>
<dbReference type="PANTHER" id="PTHR33908">
    <property type="entry name" value="MANNOSYLTRANSFERASE YKCB-RELATED"/>
    <property type="match status" value="1"/>
</dbReference>
<evidence type="ECO:0000256" key="2">
    <source>
        <dbReference type="ARBA" id="ARBA00022475"/>
    </source>
</evidence>
<feature type="transmembrane region" description="Helical" evidence="9">
    <location>
        <begin position="306"/>
        <end position="326"/>
    </location>
</feature>
<evidence type="ECO:0000256" key="3">
    <source>
        <dbReference type="ARBA" id="ARBA00022676"/>
    </source>
</evidence>
<protein>
    <submittedName>
        <fullName evidence="11">4-amino-4-deoxy-L-arabinose transferase</fullName>
    </submittedName>
</protein>
<feature type="region of interest" description="Disordered" evidence="8">
    <location>
        <begin position="477"/>
        <end position="502"/>
    </location>
</feature>
<dbReference type="InterPro" id="IPR038731">
    <property type="entry name" value="RgtA/B/C-like"/>
</dbReference>
<keyword evidence="3" id="KW-0328">Glycosyltransferase</keyword>
<feature type="transmembrane region" description="Helical" evidence="9">
    <location>
        <begin position="94"/>
        <end position="121"/>
    </location>
</feature>
<reference evidence="11 12" key="1">
    <citation type="journal article" date="2016" name="Front. Microbiol.">
        <title>Genomic Resource of Rice Seed Associated Bacteria.</title>
        <authorList>
            <person name="Midha S."/>
            <person name="Bansal K."/>
            <person name="Sharma S."/>
            <person name="Kumar N."/>
            <person name="Patil P.P."/>
            <person name="Chaudhry V."/>
            <person name="Patil P.B."/>
        </authorList>
    </citation>
    <scope>NUCLEOTIDE SEQUENCE [LARGE SCALE GENOMIC DNA]</scope>
    <source>
        <strain evidence="11 12">NS220</strain>
    </source>
</reference>
<comment type="caution">
    <text evidence="11">The sequence shown here is derived from an EMBL/GenBank/DDBJ whole genome shotgun (WGS) entry which is preliminary data.</text>
</comment>
<organism evidence="11 12">
    <name type="scientific">Microbacterium testaceum</name>
    <name type="common">Aureobacterium testaceum</name>
    <name type="synonym">Brevibacterium testaceum</name>
    <dbReference type="NCBI Taxonomy" id="2033"/>
    <lineage>
        <taxon>Bacteria</taxon>
        <taxon>Bacillati</taxon>
        <taxon>Actinomycetota</taxon>
        <taxon>Actinomycetes</taxon>
        <taxon>Micrococcales</taxon>
        <taxon>Microbacteriaceae</taxon>
        <taxon>Microbacterium</taxon>
    </lineage>
</organism>
<sequence>MTATLDPIAAPLPAAPAPLTARRSRTWTAGLLAVAALALLFCGWQVWAGAPSEYYASIALSMSRSWSNFFFGAVDPAGTVTLDKIPGSFWIPALFVRVFGYSAWTVILPNALAAAAAAVITAVTGRRLAGGRAGLLAGAIVAVTPILVAVSRSNQPESFFVLGLALTAWASVRAIQARSLGWLVVAGAFVGLSFQFYMLEAWAVWPALAAAYLCTRQSGARRITHLAVAGTVSLCASLWWVAIVSLVPAGSRPYIGSTIGDDPWEMVFGYNGLGRFAATSDSTTYESFTPPFSGDPGILRLFNAQLAGQIAWLIPAALLGIVVLWILRFPRPLAMLLTVWTVTFAAMFSTVAGMHQFYTAALAVPLALVVAVALAAAQRAGKVWPRIAIVGVAGLTAVVIGFSYGGYSIPVSLVQAGSAAAAIVLLVSQHRARLITTVVTVVGLLLTPAVWSAVTIAHPSSINPVAGGVSEMSAGGFGTAGRGPGDQGTGSRVDGGAFPGGG</sequence>
<keyword evidence="5 9" id="KW-0812">Transmembrane</keyword>
<feature type="compositionally biased region" description="Gly residues" evidence="8">
    <location>
        <begin position="477"/>
        <end position="488"/>
    </location>
</feature>
<dbReference type="GO" id="GO:0010041">
    <property type="term" value="P:response to iron(III) ion"/>
    <property type="evidence" value="ECO:0007669"/>
    <property type="project" value="TreeGrafter"/>
</dbReference>
<dbReference type="GO" id="GO:0016763">
    <property type="term" value="F:pentosyltransferase activity"/>
    <property type="evidence" value="ECO:0007669"/>
    <property type="project" value="TreeGrafter"/>
</dbReference>
<evidence type="ECO:0000256" key="8">
    <source>
        <dbReference type="SAM" id="MobiDB-lite"/>
    </source>
</evidence>
<feature type="transmembrane region" description="Helical" evidence="9">
    <location>
        <begin position="333"/>
        <end position="351"/>
    </location>
</feature>
<keyword evidence="7 9" id="KW-0472">Membrane</keyword>
<dbReference type="GO" id="GO:0005886">
    <property type="term" value="C:plasma membrane"/>
    <property type="evidence" value="ECO:0007669"/>
    <property type="project" value="UniProtKB-SubCell"/>
</dbReference>
<name>A0A147ENR7_MICTE</name>
<accession>A0A147ENR7</accession>
<dbReference type="Proteomes" id="UP000075025">
    <property type="component" value="Unassembled WGS sequence"/>
</dbReference>
<evidence type="ECO:0000313" key="11">
    <source>
        <dbReference type="EMBL" id="KTR86177.1"/>
    </source>
</evidence>
<dbReference type="PANTHER" id="PTHR33908:SF3">
    <property type="entry name" value="UNDECAPRENYL PHOSPHATE-ALPHA-4-AMINO-4-DEOXY-L-ARABINOSE ARABINOSYL TRANSFERASE"/>
    <property type="match status" value="1"/>
</dbReference>
<dbReference type="InterPro" id="IPR050297">
    <property type="entry name" value="LipidA_mod_glycosyltrf_83"/>
</dbReference>